<evidence type="ECO:0000313" key="1">
    <source>
        <dbReference type="EMBL" id="JAD85537.1"/>
    </source>
</evidence>
<organism evidence="1">
    <name type="scientific">Arundo donax</name>
    <name type="common">Giant reed</name>
    <name type="synonym">Donax arundinaceus</name>
    <dbReference type="NCBI Taxonomy" id="35708"/>
    <lineage>
        <taxon>Eukaryota</taxon>
        <taxon>Viridiplantae</taxon>
        <taxon>Streptophyta</taxon>
        <taxon>Embryophyta</taxon>
        <taxon>Tracheophyta</taxon>
        <taxon>Spermatophyta</taxon>
        <taxon>Magnoliopsida</taxon>
        <taxon>Liliopsida</taxon>
        <taxon>Poales</taxon>
        <taxon>Poaceae</taxon>
        <taxon>PACMAD clade</taxon>
        <taxon>Arundinoideae</taxon>
        <taxon>Arundineae</taxon>
        <taxon>Arundo</taxon>
    </lineage>
</organism>
<reference evidence="1" key="1">
    <citation type="submission" date="2014-09" db="EMBL/GenBank/DDBJ databases">
        <authorList>
            <person name="Magalhaes I.L.F."/>
            <person name="Oliveira U."/>
            <person name="Santos F.R."/>
            <person name="Vidigal T.H.D.A."/>
            <person name="Brescovit A.D."/>
            <person name="Santos A.J."/>
        </authorList>
    </citation>
    <scope>NUCLEOTIDE SEQUENCE</scope>
    <source>
        <tissue evidence="1">Shoot tissue taken approximately 20 cm above the soil surface</tissue>
    </source>
</reference>
<reference evidence="1" key="2">
    <citation type="journal article" date="2015" name="Data Brief">
        <title>Shoot transcriptome of the giant reed, Arundo donax.</title>
        <authorList>
            <person name="Barrero R.A."/>
            <person name="Guerrero F.D."/>
            <person name="Moolhuijzen P."/>
            <person name="Goolsby J.A."/>
            <person name="Tidwell J."/>
            <person name="Bellgard S.E."/>
            <person name="Bellgard M.I."/>
        </authorList>
    </citation>
    <scope>NUCLEOTIDE SEQUENCE</scope>
    <source>
        <tissue evidence="1">Shoot tissue taken approximately 20 cm above the soil surface</tissue>
    </source>
</reference>
<dbReference type="EMBL" id="GBRH01212358">
    <property type="protein sequence ID" value="JAD85537.1"/>
    <property type="molecule type" value="Transcribed_RNA"/>
</dbReference>
<sequence>MQHQQNKYLVVSVGAITIATASGSMTCCHQDVMIKPKKKMNFLKHFWD</sequence>
<proteinExistence type="predicted"/>
<protein>
    <submittedName>
        <fullName evidence="1">Uncharacterized protein</fullName>
    </submittedName>
</protein>
<name>A0A0A9DP56_ARUDO</name>
<accession>A0A0A9DP56</accession>
<dbReference type="AlphaFoldDB" id="A0A0A9DP56"/>